<dbReference type="STRING" id="109376.A0A0D3A6V5"/>
<reference evidence="3" key="2">
    <citation type="submission" date="2015-03" db="UniProtKB">
        <authorList>
            <consortium name="EnsemblPlants"/>
        </authorList>
    </citation>
    <scope>IDENTIFICATION</scope>
</reference>
<name>A0A0D3A6V5_BRAOL</name>
<dbReference type="AlphaFoldDB" id="A0A0D3A6V5"/>
<proteinExistence type="predicted"/>
<reference evidence="3 4" key="1">
    <citation type="journal article" date="2014" name="Genome Biol.">
        <title>Transcriptome and methylome profiling reveals relics of genome dominance in the mesopolyploid Brassica oleracea.</title>
        <authorList>
            <person name="Parkin I.A."/>
            <person name="Koh C."/>
            <person name="Tang H."/>
            <person name="Robinson S.J."/>
            <person name="Kagale S."/>
            <person name="Clarke W.E."/>
            <person name="Town C.D."/>
            <person name="Nixon J."/>
            <person name="Krishnakumar V."/>
            <person name="Bidwell S.L."/>
            <person name="Denoeud F."/>
            <person name="Belcram H."/>
            <person name="Links M.G."/>
            <person name="Just J."/>
            <person name="Clarke C."/>
            <person name="Bender T."/>
            <person name="Huebert T."/>
            <person name="Mason A.S."/>
            <person name="Pires J.C."/>
            <person name="Barker G."/>
            <person name="Moore J."/>
            <person name="Walley P.G."/>
            <person name="Manoli S."/>
            <person name="Batley J."/>
            <person name="Edwards D."/>
            <person name="Nelson M.N."/>
            <person name="Wang X."/>
            <person name="Paterson A.H."/>
            <person name="King G."/>
            <person name="Bancroft I."/>
            <person name="Chalhoub B."/>
            <person name="Sharpe A.G."/>
        </authorList>
    </citation>
    <scope>NUCLEOTIDE SEQUENCE</scope>
    <source>
        <strain evidence="3 4">cv. TO1000</strain>
    </source>
</reference>
<dbReference type="OMA" id="WAHDEEV"/>
<feature type="region of interest" description="Disordered" evidence="1">
    <location>
        <begin position="197"/>
        <end position="245"/>
    </location>
</feature>
<organism evidence="3 4">
    <name type="scientific">Brassica oleracea var. oleracea</name>
    <dbReference type="NCBI Taxonomy" id="109376"/>
    <lineage>
        <taxon>Eukaryota</taxon>
        <taxon>Viridiplantae</taxon>
        <taxon>Streptophyta</taxon>
        <taxon>Embryophyta</taxon>
        <taxon>Tracheophyta</taxon>
        <taxon>Spermatophyta</taxon>
        <taxon>Magnoliopsida</taxon>
        <taxon>eudicotyledons</taxon>
        <taxon>Gunneridae</taxon>
        <taxon>Pentapetalae</taxon>
        <taxon>rosids</taxon>
        <taxon>malvids</taxon>
        <taxon>Brassicales</taxon>
        <taxon>Brassicaceae</taxon>
        <taxon>Brassiceae</taxon>
        <taxon>Brassica</taxon>
    </lineage>
</organism>
<dbReference type="PANTHER" id="PTHR45023:SF13">
    <property type="entry name" value="PUTATIVE-RELATED"/>
    <property type="match status" value="1"/>
</dbReference>
<dbReference type="InterPro" id="IPR001005">
    <property type="entry name" value="SANT/Myb"/>
</dbReference>
<dbReference type="Proteomes" id="UP000032141">
    <property type="component" value="Chromosome C1"/>
</dbReference>
<evidence type="ECO:0000256" key="1">
    <source>
        <dbReference type="SAM" id="MobiDB-lite"/>
    </source>
</evidence>
<keyword evidence="4" id="KW-1185">Reference proteome</keyword>
<sequence>MPSAVPNYHPYYGSPMSYSSQPPAYSSTPTDNEIAQNVGATEFPEFSTQVTLGGVSEANEATPRADISTPATRKSVKWTTEQNLVLLSGWIKHGTDSVVGRNQRSESFWGKIAEYCNEHCSFDPPRGGVSCRNHYNYMNQKLGKWIGAYDSAKRMQQSGWSEQDVLAKAQEIFSDGGTANFTLMKEWIAVRDQPRYASQVGGNNGSRSSGSKRAHKSDASDSNSIGSTARPMGRDATKKKTKKKGKGIALEVVNEDFNEFKQIKAQEFERLEKLAMLQEEANERRKEAIQRQEEANQRQEEANQLMKEKTRAKKMKMWLKLSEKEHLNDQSNELFQQLSYELFGK</sequence>
<evidence type="ECO:0000313" key="4">
    <source>
        <dbReference type="Proteomes" id="UP000032141"/>
    </source>
</evidence>
<dbReference type="PROSITE" id="PS50090">
    <property type="entry name" value="MYB_LIKE"/>
    <property type="match status" value="1"/>
</dbReference>
<protein>
    <recommendedName>
        <fullName evidence="2">Myb-like domain-containing protein</fullName>
    </recommendedName>
</protein>
<dbReference type="HOGENOM" id="CLU_060433_1_0_1"/>
<feature type="region of interest" description="Disordered" evidence="1">
    <location>
        <begin position="286"/>
        <end position="309"/>
    </location>
</feature>
<evidence type="ECO:0000313" key="3">
    <source>
        <dbReference type="EnsemblPlants" id="Bo1g048070.1"/>
    </source>
</evidence>
<feature type="domain" description="Myb-like" evidence="2">
    <location>
        <begin position="70"/>
        <end position="139"/>
    </location>
</feature>
<evidence type="ECO:0000259" key="2">
    <source>
        <dbReference type="PROSITE" id="PS50090"/>
    </source>
</evidence>
<dbReference type="Gramene" id="Bo1g048070.1">
    <property type="protein sequence ID" value="Bo1g048070.1"/>
    <property type="gene ID" value="Bo1g048070"/>
</dbReference>
<accession>A0A0D3A6V5</accession>
<dbReference type="PANTHER" id="PTHR45023">
    <property type="match status" value="1"/>
</dbReference>
<dbReference type="EnsemblPlants" id="Bo1g048070.1">
    <property type="protein sequence ID" value="Bo1g048070.1"/>
    <property type="gene ID" value="Bo1g048070"/>
</dbReference>